<dbReference type="SUPFAM" id="SSF101801">
    <property type="entry name" value="Surface presentation of antigens (SPOA)"/>
    <property type="match status" value="1"/>
</dbReference>
<reference evidence="2 3" key="1">
    <citation type="submission" date="2018-07" db="EMBL/GenBank/DDBJ databases">
        <title>Complete genome sequence of a Pseudomonas plecoglossicida strain pathogenic to the marine fish, Larimichthys crocea.</title>
        <authorList>
            <person name="Tao Z."/>
        </authorList>
    </citation>
    <scope>NUCLEOTIDE SEQUENCE [LARGE SCALE GENOMIC DNA]</scope>
    <source>
        <strain evidence="2 3">XSDHY-P</strain>
    </source>
</reference>
<gene>
    <name evidence="2" type="ORF">DVB73_25235</name>
</gene>
<dbReference type="AlphaFoldDB" id="A0AAD0VW19"/>
<accession>A0AAD0VW19</accession>
<dbReference type="Gene3D" id="2.30.330.10">
    <property type="entry name" value="SpoA-like"/>
    <property type="match status" value="1"/>
</dbReference>
<dbReference type="InterPro" id="IPR001543">
    <property type="entry name" value="FliN-like_C"/>
</dbReference>
<evidence type="ECO:0000313" key="2">
    <source>
        <dbReference type="EMBL" id="AXM98865.1"/>
    </source>
</evidence>
<evidence type="ECO:0000259" key="1">
    <source>
        <dbReference type="Pfam" id="PF01052"/>
    </source>
</evidence>
<dbReference type="Pfam" id="PF01052">
    <property type="entry name" value="FliMN_C"/>
    <property type="match status" value="1"/>
</dbReference>
<dbReference type="InterPro" id="IPR036429">
    <property type="entry name" value="SpoA-like_sf"/>
</dbReference>
<evidence type="ECO:0000313" key="3">
    <source>
        <dbReference type="Proteomes" id="UP000256503"/>
    </source>
</evidence>
<protein>
    <recommendedName>
        <fullName evidence="1">Flagellar motor switch protein FliN-like C-terminal domain-containing protein</fullName>
    </recommendedName>
</protein>
<dbReference type="RefSeq" id="WP_016393556.1">
    <property type="nucleotide sequence ID" value="NZ_CP031146.1"/>
</dbReference>
<name>A0AAD0VW19_PSEDL</name>
<organism evidence="2 3">
    <name type="scientific">Pseudomonas plecoglossicida</name>
    <dbReference type="NCBI Taxonomy" id="70775"/>
    <lineage>
        <taxon>Bacteria</taxon>
        <taxon>Pseudomonadati</taxon>
        <taxon>Pseudomonadota</taxon>
        <taxon>Gammaproteobacteria</taxon>
        <taxon>Pseudomonadales</taxon>
        <taxon>Pseudomonadaceae</taxon>
        <taxon>Pseudomonas</taxon>
    </lineage>
</organism>
<dbReference type="GeneID" id="49616735"/>
<sequence>MIGHKKVLHRVPVEHLTFLKPEKLGRNYHKVPEHIKWMTGKHPRAITDYVLSHYRINVDMRDIRIQEHFTELPECRYRSAIGNVGFSIERPLLAEFLESYYGGTTLLLQDTPPVSASENRMRERLGVDIAKICVRLLLSGTPLDDFDASISAYEEVLWSYRIEFVCCSLATGAESSIYLYLDSQVADELTRRLTDEPSTLASDGAGRRITQLPVQLDCVLASTQMPLSDVLALQLGDILMARLLDRCEVHIKQQKLFYGAISEDNGALFLTSLDSVKNQ</sequence>
<dbReference type="EMBL" id="CP031146">
    <property type="protein sequence ID" value="AXM98865.1"/>
    <property type="molecule type" value="Genomic_DNA"/>
</dbReference>
<dbReference type="Proteomes" id="UP000256503">
    <property type="component" value="Chromosome"/>
</dbReference>
<feature type="domain" description="Flagellar motor switch protein FliN-like C-terminal" evidence="1">
    <location>
        <begin position="208"/>
        <end position="266"/>
    </location>
</feature>
<proteinExistence type="predicted"/>